<gene>
    <name evidence="3" type="ORF">B0A54_06040</name>
</gene>
<evidence type="ECO:0000259" key="2">
    <source>
        <dbReference type="PROSITE" id="PS50056"/>
    </source>
</evidence>
<accession>A0A4U0V474</accession>
<dbReference type="InterPro" id="IPR029021">
    <property type="entry name" value="Prot-tyrosine_phosphatase-like"/>
</dbReference>
<dbReference type="InterPro" id="IPR026893">
    <property type="entry name" value="Tyr/Ser_Pase_IphP-type"/>
</dbReference>
<dbReference type="Gene3D" id="3.90.190.10">
    <property type="entry name" value="Protein tyrosine phosphatase superfamily"/>
    <property type="match status" value="1"/>
</dbReference>
<dbReference type="InterPro" id="IPR000387">
    <property type="entry name" value="Tyr_Pase_dom"/>
</dbReference>
<comment type="caution">
    <text evidence="3">The sequence shown here is derived from an EMBL/GenBank/DDBJ whole genome shotgun (WGS) entry which is preliminary data.</text>
</comment>
<dbReference type="PROSITE" id="PS00383">
    <property type="entry name" value="TYR_PHOSPHATASE_1"/>
    <property type="match status" value="1"/>
</dbReference>
<dbReference type="PANTHER" id="PTHR31126:SF10">
    <property type="entry name" value="PROTEIN PHOSPHATASE, PUTATIVE (AFU_ORTHOLOGUE AFUA_6G06650)-RELATED"/>
    <property type="match status" value="1"/>
</dbReference>
<evidence type="ECO:0000313" key="4">
    <source>
        <dbReference type="Proteomes" id="UP000310066"/>
    </source>
</evidence>
<feature type="domain" description="Tyrosine specific protein phosphatases" evidence="2">
    <location>
        <begin position="182"/>
        <end position="213"/>
    </location>
</feature>
<dbReference type="OrthoDB" id="9988524at2759"/>
<sequence length="304" mass="33604">MDDPTMNSPPTTTQPFDQIINFRDVGAFINTTTNQNLLKPGLLFRSARPDAATPHDRDRLLQQYHLKTIVDLRTNTELTEARHKFTQQQPSNPSTPPANPSDPKHPYRIPGLVYKPIDLNGKPYSAALLKHLSWPQTSKLISLYALGYRKQAIAILGTHVMAPRGLAGLAEDSLQHCTAEVKQFFDVLSDEASYPVLVHCTQGKDRTGLVVLLVEMLMGCVPVEAMERDYRVSETELEPEREAKLGEIRGMGLPDSFADCPAEWVGRVREWVEGKGGVEKYLEGCGAGREQQAVVKGFLLAGGG</sequence>
<dbReference type="AlphaFoldDB" id="A0A4U0V474"/>
<organism evidence="3 4">
    <name type="scientific">Friedmanniomyces endolithicus</name>
    <dbReference type="NCBI Taxonomy" id="329885"/>
    <lineage>
        <taxon>Eukaryota</taxon>
        <taxon>Fungi</taxon>
        <taxon>Dikarya</taxon>
        <taxon>Ascomycota</taxon>
        <taxon>Pezizomycotina</taxon>
        <taxon>Dothideomycetes</taxon>
        <taxon>Dothideomycetidae</taxon>
        <taxon>Mycosphaerellales</taxon>
        <taxon>Teratosphaeriaceae</taxon>
        <taxon>Friedmanniomyces</taxon>
    </lineage>
</organism>
<dbReference type="PROSITE" id="PS50056">
    <property type="entry name" value="TYR_PHOSPHATASE_2"/>
    <property type="match status" value="1"/>
</dbReference>
<protein>
    <recommendedName>
        <fullName evidence="2">Tyrosine specific protein phosphatases domain-containing protein</fullName>
    </recommendedName>
</protein>
<dbReference type="EMBL" id="NAJP01000020">
    <property type="protein sequence ID" value="TKA43092.1"/>
    <property type="molecule type" value="Genomic_DNA"/>
</dbReference>
<evidence type="ECO:0000313" key="3">
    <source>
        <dbReference type="EMBL" id="TKA43092.1"/>
    </source>
</evidence>
<reference evidence="3 4" key="1">
    <citation type="submission" date="2017-03" db="EMBL/GenBank/DDBJ databases">
        <title>Genomes of endolithic fungi from Antarctica.</title>
        <authorList>
            <person name="Coleine C."/>
            <person name="Masonjones S."/>
            <person name="Stajich J.E."/>
        </authorList>
    </citation>
    <scope>NUCLEOTIDE SEQUENCE [LARGE SCALE GENOMIC DNA]</scope>
    <source>
        <strain evidence="3 4">CCFEE 5311</strain>
    </source>
</reference>
<name>A0A4U0V474_9PEZI</name>
<dbReference type="STRING" id="329885.A0A4U0V474"/>
<dbReference type="Pfam" id="PF13350">
    <property type="entry name" value="Y_phosphatase3"/>
    <property type="match status" value="1"/>
</dbReference>
<dbReference type="InterPro" id="IPR016130">
    <property type="entry name" value="Tyr_Pase_AS"/>
</dbReference>
<dbReference type="GO" id="GO:0004721">
    <property type="term" value="F:phosphoprotein phosphatase activity"/>
    <property type="evidence" value="ECO:0007669"/>
    <property type="project" value="InterPro"/>
</dbReference>
<proteinExistence type="predicted"/>
<dbReference type="Proteomes" id="UP000310066">
    <property type="component" value="Unassembled WGS sequence"/>
</dbReference>
<dbReference type="SUPFAM" id="SSF52799">
    <property type="entry name" value="(Phosphotyrosine protein) phosphatases II"/>
    <property type="match status" value="1"/>
</dbReference>
<evidence type="ECO:0000256" key="1">
    <source>
        <dbReference type="SAM" id="MobiDB-lite"/>
    </source>
</evidence>
<feature type="region of interest" description="Disordered" evidence="1">
    <location>
        <begin position="84"/>
        <end position="106"/>
    </location>
</feature>
<dbReference type="PANTHER" id="PTHR31126">
    <property type="entry name" value="TYROSINE-PROTEIN PHOSPHATASE"/>
    <property type="match status" value="1"/>
</dbReference>